<dbReference type="GO" id="GO:0006508">
    <property type="term" value="P:proteolysis"/>
    <property type="evidence" value="ECO:0007669"/>
    <property type="project" value="UniProtKB-KW"/>
</dbReference>
<reference evidence="14" key="2">
    <citation type="submission" date="2023-10" db="EMBL/GenBank/DDBJ databases">
        <authorList>
            <person name="Khurajog B."/>
        </authorList>
    </citation>
    <scope>NUCLEOTIDE SEQUENCE</scope>
    <source>
        <strain evidence="14">BF9</strain>
    </source>
</reference>
<keyword evidence="6 11" id="KW-0378">Hydrolase</keyword>
<evidence type="ECO:0000256" key="1">
    <source>
        <dbReference type="ARBA" id="ARBA00001947"/>
    </source>
</evidence>
<evidence type="ECO:0000256" key="10">
    <source>
        <dbReference type="ARBA" id="ARBA00023136"/>
    </source>
</evidence>
<evidence type="ECO:0000256" key="7">
    <source>
        <dbReference type="ARBA" id="ARBA00022833"/>
    </source>
</evidence>
<dbReference type="Proteomes" id="UP001280897">
    <property type="component" value="Unassembled WGS sequence"/>
</dbReference>
<keyword evidence="9 11" id="KW-0482">Metalloprotease</keyword>
<evidence type="ECO:0000259" key="13">
    <source>
        <dbReference type="Pfam" id="PF17820"/>
    </source>
</evidence>
<dbReference type="GO" id="GO:0004222">
    <property type="term" value="F:metalloendopeptidase activity"/>
    <property type="evidence" value="ECO:0007669"/>
    <property type="project" value="InterPro"/>
</dbReference>
<evidence type="ECO:0000256" key="2">
    <source>
        <dbReference type="ARBA" id="ARBA00004141"/>
    </source>
</evidence>
<dbReference type="InterPro" id="IPR041489">
    <property type="entry name" value="PDZ_6"/>
</dbReference>
<dbReference type="PANTHER" id="PTHR42837">
    <property type="entry name" value="REGULATOR OF SIGMA-E PROTEASE RSEP"/>
    <property type="match status" value="1"/>
</dbReference>
<feature type="transmembrane region" description="Helical" evidence="11">
    <location>
        <begin position="180"/>
        <end position="200"/>
    </location>
</feature>
<evidence type="ECO:0000256" key="9">
    <source>
        <dbReference type="ARBA" id="ARBA00023049"/>
    </source>
</evidence>
<feature type="domain" description="Peptidase M50" evidence="12">
    <location>
        <begin position="8"/>
        <end position="406"/>
    </location>
</feature>
<comment type="caution">
    <text evidence="14">The sequence shown here is derived from an EMBL/GenBank/DDBJ whole genome shotgun (WGS) entry which is preliminary data.</text>
</comment>
<evidence type="ECO:0000259" key="12">
    <source>
        <dbReference type="Pfam" id="PF02163"/>
    </source>
</evidence>
<dbReference type="Pfam" id="PF17820">
    <property type="entry name" value="PDZ_6"/>
    <property type="match status" value="1"/>
</dbReference>
<protein>
    <recommendedName>
        <fullName evidence="11">Zinc metalloprotease</fullName>
        <ecNumber evidence="11">3.4.24.-</ecNumber>
    </recommendedName>
</protein>
<dbReference type="GO" id="GO:0016020">
    <property type="term" value="C:membrane"/>
    <property type="evidence" value="ECO:0007669"/>
    <property type="project" value="UniProtKB-SubCell"/>
</dbReference>
<dbReference type="EC" id="3.4.24.-" evidence="11"/>
<evidence type="ECO:0000313" key="15">
    <source>
        <dbReference type="Proteomes" id="UP001280897"/>
    </source>
</evidence>
<keyword evidence="8 11" id="KW-1133">Transmembrane helix</keyword>
<keyword evidence="10 11" id="KW-0472">Membrane</keyword>
<keyword evidence="5 11" id="KW-0812">Transmembrane</keyword>
<gene>
    <name evidence="14" type="primary">rseP</name>
    <name evidence="14" type="ORF">R0G89_01030</name>
</gene>
<dbReference type="RefSeq" id="WP_317071823.1">
    <property type="nucleotide sequence ID" value="NZ_JAWJAV010000001.1"/>
</dbReference>
<dbReference type="AlphaFoldDB" id="A0AAW8YDY0"/>
<evidence type="ECO:0000313" key="14">
    <source>
        <dbReference type="EMBL" id="MDV2620320.1"/>
    </source>
</evidence>
<dbReference type="PANTHER" id="PTHR42837:SF2">
    <property type="entry name" value="MEMBRANE METALLOPROTEASE ARASP2, CHLOROPLASTIC-RELATED"/>
    <property type="match status" value="1"/>
</dbReference>
<comment type="cofactor">
    <cofactor evidence="1 11">
        <name>Zn(2+)</name>
        <dbReference type="ChEBI" id="CHEBI:29105"/>
    </cofactor>
</comment>
<feature type="transmembrane region" description="Helical" evidence="11">
    <location>
        <begin position="393"/>
        <end position="412"/>
    </location>
</feature>
<name>A0AAW8YDY0_PEDAC</name>
<dbReference type="NCBIfam" id="TIGR00054">
    <property type="entry name" value="RIP metalloprotease RseP"/>
    <property type="match status" value="1"/>
</dbReference>
<dbReference type="InterPro" id="IPR036034">
    <property type="entry name" value="PDZ_sf"/>
</dbReference>
<proteinExistence type="inferred from homology"/>
<reference evidence="14" key="1">
    <citation type="journal article" date="2023" name="PeerJ">
        <title>Selection and evaluation of lactic acid bacteria from chicken feces in Thailand as potential probiotics.</title>
        <authorList>
            <person name="Khurajog B."/>
            <person name="Disastra Y."/>
            <person name="Lawwyne L.D."/>
            <person name="Sirichokchatchawan W."/>
            <person name="Niyomtham W."/>
            <person name="Yindee J."/>
            <person name="Hampson D.J."/>
            <person name="Prapasarakul N."/>
        </authorList>
    </citation>
    <scope>NUCLEOTIDE SEQUENCE</scope>
    <source>
        <strain evidence="14">BF9</strain>
    </source>
</reference>
<dbReference type="SUPFAM" id="SSF50156">
    <property type="entry name" value="PDZ domain-like"/>
    <property type="match status" value="1"/>
</dbReference>
<dbReference type="CDD" id="cd23081">
    <property type="entry name" value="cpPDZ_EcRseP-like"/>
    <property type="match status" value="1"/>
</dbReference>
<evidence type="ECO:0000256" key="11">
    <source>
        <dbReference type="RuleBase" id="RU362031"/>
    </source>
</evidence>
<evidence type="ECO:0000256" key="6">
    <source>
        <dbReference type="ARBA" id="ARBA00022801"/>
    </source>
</evidence>
<dbReference type="InterPro" id="IPR008915">
    <property type="entry name" value="Peptidase_M50"/>
</dbReference>
<feature type="transmembrane region" description="Helical" evidence="11">
    <location>
        <begin position="6"/>
        <end position="26"/>
    </location>
</feature>
<evidence type="ECO:0000256" key="8">
    <source>
        <dbReference type="ARBA" id="ARBA00022989"/>
    </source>
</evidence>
<dbReference type="EMBL" id="JAWJAV010000001">
    <property type="protein sequence ID" value="MDV2620320.1"/>
    <property type="molecule type" value="Genomic_DNA"/>
</dbReference>
<feature type="transmembrane region" description="Helical" evidence="11">
    <location>
        <begin position="346"/>
        <end position="364"/>
    </location>
</feature>
<organism evidence="14 15">
    <name type="scientific">Pediococcus acidilactici</name>
    <dbReference type="NCBI Taxonomy" id="1254"/>
    <lineage>
        <taxon>Bacteria</taxon>
        <taxon>Bacillati</taxon>
        <taxon>Bacillota</taxon>
        <taxon>Bacilli</taxon>
        <taxon>Lactobacillales</taxon>
        <taxon>Lactobacillaceae</taxon>
        <taxon>Pediococcus</taxon>
        <taxon>Pediococcus acidilactici group</taxon>
    </lineage>
</organism>
<keyword evidence="11" id="KW-0479">Metal-binding</keyword>
<dbReference type="Gene3D" id="2.30.42.10">
    <property type="match status" value="1"/>
</dbReference>
<dbReference type="Pfam" id="PF02163">
    <property type="entry name" value="Peptidase_M50"/>
    <property type="match status" value="1"/>
</dbReference>
<keyword evidence="4" id="KW-0645">Protease</keyword>
<dbReference type="InterPro" id="IPR004387">
    <property type="entry name" value="Pept_M50_Zn"/>
</dbReference>
<comment type="similarity">
    <text evidence="3 11">Belongs to the peptidase M50B family.</text>
</comment>
<evidence type="ECO:0000256" key="5">
    <source>
        <dbReference type="ARBA" id="ARBA00022692"/>
    </source>
</evidence>
<evidence type="ECO:0000256" key="4">
    <source>
        <dbReference type="ARBA" id="ARBA00022670"/>
    </source>
</evidence>
<dbReference type="CDD" id="cd06163">
    <property type="entry name" value="S2P-M50_PDZ_RseP-like"/>
    <property type="match status" value="1"/>
</dbReference>
<feature type="domain" description="PDZ" evidence="13">
    <location>
        <begin position="208"/>
        <end position="258"/>
    </location>
</feature>
<evidence type="ECO:0000256" key="3">
    <source>
        <dbReference type="ARBA" id="ARBA00007931"/>
    </source>
</evidence>
<sequence>MITTVITFLIVFCILVIVHEYGHFLAAKKSGILVREFSVGMGPKIVDLKRRGTTFTLRILPIGGYVRMAGLDEEDEELKAGQPVVLTTNSAGVVTTINTSEKFRSAVGVPLIVTKFDLQDALFIEGYENGDEGATKRFAVDHDATIVEKDGTEVRIAPRDVQFQSASVWRRLLTNFAGPFNNFILAIVVFALMGILQGAVPSNSNQVQVIDNGVAQKAGVRNNDRIVAVDGQKTQNWSAISKAVSSHPKQSITLKLQKNGKTRSVRVTPKEVNNGQKKVGMIGIQSSMTTNLGSRIMYGFTGTWQMTKALFSALAQMLHGFSLNDLGGPVAIYATTSKATQQGFNAVLYILGFLSLNLGIVNLLPIPALDGGKILLNLIEVVRRKPMKMETENMITLVGFGFLMLLMLLVTWNDIQRYFF</sequence>
<keyword evidence="7 11" id="KW-0862">Zinc</keyword>
<dbReference type="GO" id="GO:0046872">
    <property type="term" value="F:metal ion binding"/>
    <property type="evidence" value="ECO:0007669"/>
    <property type="project" value="UniProtKB-KW"/>
</dbReference>
<accession>A0AAW8YDY0</accession>
<comment type="subcellular location">
    <subcellularLocation>
        <location evidence="2">Membrane</location>
        <topology evidence="2">Multi-pass membrane protein</topology>
    </subcellularLocation>
</comment>